<evidence type="ECO:0000313" key="2">
    <source>
        <dbReference type="EMBL" id="NYZ62862.1"/>
    </source>
</evidence>
<proteinExistence type="predicted"/>
<name>A0A7Z0QQA2_9GAMM</name>
<feature type="compositionally biased region" description="Low complexity" evidence="1">
    <location>
        <begin position="545"/>
        <end position="561"/>
    </location>
</feature>
<dbReference type="RefSeq" id="WP_180545086.1">
    <property type="nucleotide sequence ID" value="NZ_JACCJZ010000016.1"/>
</dbReference>
<sequence>MSSADASIGPGAHLEAALQRFALRPDVAPVQAAALRDALTSDAGLRADYEALAALGQVRDFAPAPASSNLQIGRYDQILGQVTVPADQLDARDARSSTALAGTLRIQQMLAGYAHSQWTDAEQRQQPVSQDMVDNLQATLNGSPALVAQLRLASVASAPTQAAPVRVFESLPGTVHAGGTYNPDTGALAFPPAALHRPPVAFQHDAQARTDLIFVMGHEVQHGLNAAAKQAERLRFIEDITQIARGGGPAYDYTAPLLRYQQAARSDEAKAQIAGWNATQSELQQDSPRATLAEMFDLANRETNRGTQRINDFVVRDDASGQVVPRPGLAFEHDGSLRMTEANIAAVARHYFDKPPEQTRIGHHGDSDYPNYYGADAVTVVIYTHRQLARQADGSTPPIRLDMGQLRLQEVLLERNGLAFPPGSTPLPTGAETDVRQAYLDIGQDPPIVGHFDFTRTPEGTPHRHQHRPIPAPAQAGAASGVSQPETLSGQLDRMLVALETGDARTFQQMIDALAQRPAVQSMQAEAARMLEQQVQANENESRRSSAPPVHAPSAPVMEMR</sequence>
<evidence type="ECO:0000313" key="3">
    <source>
        <dbReference type="Proteomes" id="UP000589896"/>
    </source>
</evidence>
<dbReference type="AlphaFoldDB" id="A0A7Z0QQA2"/>
<dbReference type="Proteomes" id="UP000589896">
    <property type="component" value="Unassembled WGS sequence"/>
</dbReference>
<feature type="region of interest" description="Disordered" evidence="1">
    <location>
        <begin position="458"/>
        <end position="487"/>
    </location>
</feature>
<feature type="region of interest" description="Disordered" evidence="1">
    <location>
        <begin position="530"/>
        <end position="561"/>
    </location>
</feature>
<dbReference type="EMBL" id="JACCJZ010000016">
    <property type="protein sequence ID" value="NYZ62862.1"/>
    <property type="molecule type" value="Genomic_DNA"/>
</dbReference>
<keyword evidence="3" id="KW-1185">Reference proteome</keyword>
<comment type="caution">
    <text evidence="2">The sequence shown here is derived from an EMBL/GenBank/DDBJ whole genome shotgun (WGS) entry which is preliminary data.</text>
</comment>
<protein>
    <submittedName>
        <fullName evidence="2">Uncharacterized protein</fullName>
    </submittedName>
</protein>
<gene>
    <name evidence="2" type="ORF">H0E82_08805</name>
</gene>
<organism evidence="2 3">
    <name type="scientific">Luteimonas deserti</name>
    <dbReference type="NCBI Taxonomy" id="2752306"/>
    <lineage>
        <taxon>Bacteria</taxon>
        <taxon>Pseudomonadati</taxon>
        <taxon>Pseudomonadota</taxon>
        <taxon>Gammaproteobacteria</taxon>
        <taxon>Lysobacterales</taxon>
        <taxon>Lysobacteraceae</taxon>
        <taxon>Luteimonas</taxon>
    </lineage>
</organism>
<reference evidence="2 3" key="1">
    <citation type="submission" date="2020-07" db="EMBL/GenBank/DDBJ databases">
        <title>isolation of Luteimonas sp. SJ-16.</title>
        <authorList>
            <person name="Huang X.-X."/>
            <person name="Xu L."/>
            <person name="Sun J.-Q."/>
        </authorList>
    </citation>
    <scope>NUCLEOTIDE SEQUENCE [LARGE SCALE GENOMIC DNA]</scope>
    <source>
        <strain evidence="2 3">SJ-16</strain>
    </source>
</reference>
<accession>A0A7Z0QQA2</accession>
<evidence type="ECO:0000256" key="1">
    <source>
        <dbReference type="SAM" id="MobiDB-lite"/>
    </source>
</evidence>